<evidence type="ECO:0000256" key="1">
    <source>
        <dbReference type="SAM" id="SignalP"/>
    </source>
</evidence>
<protein>
    <submittedName>
        <fullName evidence="5">Apple domain-containing protein</fullName>
    </submittedName>
</protein>
<name>A0A183DJR2_9BILA</name>
<dbReference type="Gene3D" id="3.50.4.10">
    <property type="entry name" value="Hepatocyte Growth Factor"/>
    <property type="match status" value="1"/>
</dbReference>
<organism evidence="5">
    <name type="scientific">Gongylonema pulchrum</name>
    <dbReference type="NCBI Taxonomy" id="637853"/>
    <lineage>
        <taxon>Eukaryota</taxon>
        <taxon>Metazoa</taxon>
        <taxon>Ecdysozoa</taxon>
        <taxon>Nematoda</taxon>
        <taxon>Chromadorea</taxon>
        <taxon>Rhabditida</taxon>
        <taxon>Spirurina</taxon>
        <taxon>Spiruromorpha</taxon>
        <taxon>Spiruroidea</taxon>
        <taxon>Gongylonematidae</taxon>
        <taxon>Gongylonema</taxon>
    </lineage>
</organism>
<dbReference type="PROSITE" id="PS50948">
    <property type="entry name" value="PAN"/>
    <property type="match status" value="1"/>
</dbReference>
<sequence>MALSWNWVLPLHYIACGLASNRVKQLCYMEPTNRSSIGFLHISALTDLEHCKRLCLATDRCSSLIYATVKSICLLINGQEGESSENDDKSLIYFRRTCQGNLELNNSSFEAKSRPGQ</sequence>
<reference evidence="5" key="1">
    <citation type="submission" date="2016-06" db="UniProtKB">
        <authorList>
            <consortium name="WormBaseParasite"/>
        </authorList>
    </citation>
    <scope>IDENTIFICATION</scope>
</reference>
<evidence type="ECO:0000313" key="3">
    <source>
        <dbReference type="EMBL" id="VDK66627.1"/>
    </source>
</evidence>
<evidence type="ECO:0000313" key="4">
    <source>
        <dbReference type="Proteomes" id="UP000271098"/>
    </source>
</evidence>
<dbReference type="EMBL" id="UYRT01027675">
    <property type="protein sequence ID" value="VDK66627.1"/>
    <property type="molecule type" value="Genomic_DNA"/>
</dbReference>
<proteinExistence type="predicted"/>
<feature type="chain" id="PRO_5043138738" evidence="1">
    <location>
        <begin position="20"/>
        <end position="117"/>
    </location>
</feature>
<feature type="signal peptide" evidence="1">
    <location>
        <begin position="1"/>
        <end position="19"/>
    </location>
</feature>
<dbReference type="WBParaSite" id="GPUH_0000896301-mRNA-1">
    <property type="protein sequence ID" value="GPUH_0000896301-mRNA-1"/>
    <property type="gene ID" value="GPUH_0000896301"/>
</dbReference>
<reference evidence="3 4" key="2">
    <citation type="submission" date="2018-11" db="EMBL/GenBank/DDBJ databases">
        <authorList>
            <consortium name="Pathogen Informatics"/>
        </authorList>
    </citation>
    <scope>NUCLEOTIDE SEQUENCE [LARGE SCALE GENOMIC DNA]</scope>
</reference>
<dbReference type="Proteomes" id="UP000271098">
    <property type="component" value="Unassembled WGS sequence"/>
</dbReference>
<dbReference type="Pfam" id="PF00024">
    <property type="entry name" value="PAN_1"/>
    <property type="match status" value="1"/>
</dbReference>
<keyword evidence="1" id="KW-0732">Signal</keyword>
<accession>A0A183DJR2</accession>
<evidence type="ECO:0000313" key="5">
    <source>
        <dbReference type="WBParaSite" id="GPUH_0000896301-mRNA-1"/>
    </source>
</evidence>
<dbReference type="InterPro" id="IPR003609">
    <property type="entry name" value="Pan_app"/>
</dbReference>
<dbReference type="AlphaFoldDB" id="A0A183DJR2"/>
<gene>
    <name evidence="3" type="ORF">GPUH_LOCUS8955</name>
</gene>
<keyword evidence="4" id="KW-1185">Reference proteome</keyword>
<feature type="domain" description="Apple" evidence="2">
    <location>
        <begin position="27"/>
        <end position="98"/>
    </location>
</feature>
<evidence type="ECO:0000259" key="2">
    <source>
        <dbReference type="PROSITE" id="PS50948"/>
    </source>
</evidence>